<sequence>MDQLGPKALRTQGANESLITAKIPSYPPILLSIPEERHKQGNMELKMDEEDAVYASPREDGKNLWHELVKIVAKTDGGWLLGRDFNDIKEGDEKRGGDFPSDRKCALFHDSHGGLRVYERLDKDLSNEEWRLRFPDAQVCVLTKIDYPDHHPILVSFKDNHRKSMIKGFKFEYAWILKESFKDMIQSSWKNNIGMLNNLEEVRVKSMSWHMHTVQSLLIGKKFIIRKLECIQRKTHESISHDGLKMLEYNLQQELQRILYQEELTWFQRANDKWLADGNRNTCFYHVKAVETRRHRNVQTIKHNKGKCLSNHHSLLKLAEATMLCLYVELTFEDIKLATFEMAPLKSSNLDGFAIGFFHNSWEIVGGVVFDYIRFYGNILLKLLRSTLWIFVSSTKQLSLRTSVNFVL</sequence>
<dbReference type="Gramene" id="Psat04G0434900-T1">
    <property type="protein sequence ID" value="KAI5420514.1"/>
    <property type="gene ID" value="KIW84_044349"/>
</dbReference>
<name>A0A9D4XI86_PEA</name>
<dbReference type="Proteomes" id="UP001058974">
    <property type="component" value="Chromosome 4"/>
</dbReference>
<dbReference type="PANTHER" id="PTHR33710">
    <property type="entry name" value="BNAC02G09200D PROTEIN"/>
    <property type="match status" value="1"/>
</dbReference>
<keyword evidence="2" id="KW-1185">Reference proteome</keyword>
<reference evidence="1 2" key="1">
    <citation type="journal article" date="2022" name="Nat. Genet.">
        <title>Improved pea reference genome and pan-genome highlight genomic features and evolutionary characteristics.</title>
        <authorList>
            <person name="Yang T."/>
            <person name="Liu R."/>
            <person name="Luo Y."/>
            <person name="Hu S."/>
            <person name="Wang D."/>
            <person name="Wang C."/>
            <person name="Pandey M.K."/>
            <person name="Ge S."/>
            <person name="Xu Q."/>
            <person name="Li N."/>
            <person name="Li G."/>
            <person name="Huang Y."/>
            <person name="Saxena R.K."/>
            <person name="Ji Y."/>
            <person name="Li M."/>
            <person name="Yan X."/>
            <person name="He Y."/>
            <person name="Liu Y."/>
            <person name="Wang X."/>
            <person name="Xiang C."/>
            <person name="Varshney R.K."/>
            <person name="Ding H."/>
            <person name="Gao S."/>
            <person name="Zong X."/>
        </authorList>
    </citation>
    <scope>NUCLEOTIDE SEQUENCE [LARGE SCALE GENOMIC DNA]</scope>
    <source>
        <strain evidence="1 2">cv. Zhongwan 6</strain>
    </source>
</reference>
<evidence type="ECO:0000313" key="2">
    <source>
        <dbReference type="Proteomes" id="UP001058974"/>
    </source>
</evidence>
<dbReference type="AlphaFoldDB" id="A0A9D4XI86"/>
<proteinExistence type="predicted"/>
<protein>
    <recommendedName>
        <fullName evidence="3">Reverse transcriptase</fullName>
    </recommendedName>
</protein>
<organism evidence="1 2">
    <name type="scientific">Pisum sativum</name>
    <name type="common">Garden pea</name>
    <name type="synonym">Lathyrus oleraceus</name>
    <dbReference type="NCBI Taxonomy" id="3888"/>
    <lineage>
        <taxon>Eukaryota</taxon>
        <taxon>Viridiplantae</taxon>
        <taxon>Streptophyta</taxon>
        <taxon>Embryophyta</taxon>
        <taxon>Tracheophyta</taxon>
        <taxon>Spermatophyta</taxon>
        <taxon>Magnoliopsida</taxon>
        <taxon>eudicotyledons</taxon>
        <taxon>Gunneridae</taxon>
        <taxon>Pentapetalae</taxon>
        <taxon>rosids</taxon>
        <taxon>fabids</taxon>
        <taxon>Fabales</taxon>
        <taxon>Fabaceae</taxon>
        <taxon>Papilionoideae</taxon>
        <taxon>50 kb inversion clade</taxon>
        <taxon>NPAAA clade</taxon>
        <taxon>Hologalegina</taxon>
        <taxon>IRL clade</taxon>
        <taxon>Fabeae</taxon>
        <taxon>Lathyrus</taxon>
    </lineage>
</organism>
<gene>
    <name evidence="1" type="ORF">KIW84_044349</name>
</gene>
<accession>A0A9D4XI86</accession>
<dbReference type="PANTHER" id="PTHR33710:SF77">
    <property type="entry name" value="DNASE I-LIKE SUPERFAMILY PROTEIN"/>
    <property type="match status" value="1"/>
</dbReference>
<comment type="caution">
    <text evidence="1">The sequence shown here is derived from an EMBL/GenBank/DDBJ whole genome shotgun (WGS) entry which is preliminary data.</text>
</comment>
<dbReference type="EMBL" id="JAMSHJ010000004">
    <property type="protein sequence ID" value="KAI5420514.1"/>
    <property type="molecule type" value="Genomic_DNA"/>
</dbReference>
<evidence type="ECO:0008006" key="3">
    <source>
        <dbReference type="Google" id="ProtNLM"/>
    </source>
</evidence>
<evidence type="ECO:0000313" key="1">
    <source>
        <dbReference type="EMBL" id="KAI5420514.1"/>
    </source>
</evidence>